<dbReference type="EMBL" id="JACASE010000007">
    <property type="protein sequence ID" value="KAF6448851.1"/>
    <property type="molecule type" value="Genomic_DNA"/>
</dbReference>
<organism evidence="1 2">
    <name type="scientific">Rousettus aegyptiacus</name>
    <name type="common">Egyptian fruit bat</name>
    <name type="synonym">Pteropus aegyptiacus</name>
    <dbReference type="NCBI Taxonomy" id="9407"/>
    <lineage>
        <taxon>Eukaryota</taxon>
        <taxon>Metazoa</taxon>
        <taxon>Chordata</taxon>
        <taxon>Craniata</taxon>
        <taxon>Vertebrata</taxon>
        <taxon>Euteleostomi</taxon>
        <taxon>Mammalia</taxon>
        <taxon>Eutheria</taxon>
        <taxon>Laurasiatheria</taxon>
        <taxon>Chiroptera</taxon>
        <taxon>Yinpterochiroptera</taxon>
        <taxon>Pteropodoidea</taxon>
        <taxon>Pteropodidae</taxon>
        <taxon>Rousettinae</taxon>
        <taxon>Rousettus</taxon>
    </lineage>
</organism>
<name>A0A7J8FMR1_ROUAE</name>
<comment type="caution">
    <text evidence="1">The sequence shown here is derived from an EMBL/GenBank/DDBJ whole genome shotgun (WGS) entry which is preliminary data.</text>
</comment>
<accession>A0A7J8FMR1</accession>
<gene>
    <name evidence="1" type="ORF">HJG63_017949</name>
</gene>
<protein>
    <submittedName>
        <fullName evidence="1">Solute carrier family 5 member 7</fullName>
    </submittedName>
</protein>
<evidence type="ECO:0000313" key="2">
    <source>
        <dbReference type="Proteomes" id="UP000593571"/>
    </source>
</evidence>
<keyword evidence="2" id="KW-1185">Reference proteome</keyword>
<dbReference type="Proteomes" id="UP000593571">
    <property type="component" value="Unassembled WGS sequence"/>
</dbReference>
<reference evidence="1 2" key="1">
    <citation type="journal article" date="2020" name="Nature">
        <title>Six reference-quality genomes reveal evolution of bat adaptations.</title>
        <authorList>
            <person name="Jebb D."/>
            <person name="Huang Z."/>
            <person name="Pippel M."/>
            <person name="Hughes G.M."/>
            <person name="Lavrichenko K."/>
            <person name="Devanna P."/>
            <person name="Winkler S."/>
            <person name="Jermiin L.S."/>
            <person name="Skirmuntt E.C."/>
            <person name="Katzourakis A."/>
            <person name="Burkitt-Gray L."/>
            <person name="Ray D.A."/>
            <person name="Sullivan K.A.M."/>
            <person name="Roscito J.G."/>
            <person name="Kirilenko B.M."/>
            <person name="Davalos L.M."/>
            <person name="Corthals A.P."/>
            <person name="Power M.L."/>
            <person name="Jones G."/>
            <person name="Ransome R.D."/>
            <person name="Dechmann D.K.N."/>
            <person name="Locatelli A.G."/>
            <person name="Puechmaille S.J."/>
            <person name="Fedrigo O."/>
            <person name="Jarvis E.D."/>
            <person name="Hiller M."/>
            <person name="Vernes S.C."/>
            <person name="Myers E.W."/>
            <person name="Teeling E.C."/>
        </authorList>
    </citation>
    <scope>NUCLEOTIDE SEQUENCE [LARGE SCALE GENOMIC DNA]</scope>
    <source>
        <strain evidence="1">MRouAeg1</strain>
        <tissue evidence="1">Muscle</tissue>
    </source>
</reference>
<dbReference type="AlphaFoldDB" id="A0A7J8FMR1"/>
<sequence>MHQTRKSFGSCESQCLCLELLQQLWPC</sequence>
<evidence type="ECO:0000313" key="1">
    <source>
        <dbReference type="EMBL" id="KAF6448851.1"/>
    </source>
</evidence>
<proteinExistence type="predicted"/>